<dbReference type="GO" id="GO:0003964">
    <property type="term" value="F:RNA-directed DNA polymerase activity"/>
    <property type="evidence" value="ECO:0007669"/>
    <property type="project" value="UniProtKB-KW"/>
</dbReference>
<keyword evidence="1" id="KW-0695">RNA-directed DNA polymerase</keyword>
<protein>
    <submittedName>
        <fullName evidence="1">Reverse transcriptase (RNA-dependent DNA polymerase)</fullName>
    </submittedName>
</protein>
<organism evidence="1">
    <name type="scientific">Candidatus Kentrum sp. LFY</name>
    <dbReference type="NCBI Taxonomy" id="2126342"/>
    <lineage>
        <taxon>Bacteria</taxon>
        <taxon>Pseudomonadati</taxon>
        <taxon>Pseudomonadota</taxon>
        <taxon>Gammaproteobacteria</taxon>
        <taxon>Candidatus Kentrum</taxon>
    </lineage>
</organism>
<reference evidence="1" key="1">
    <citation type="submission" date="2019-02" db="EMBL/GenBank/DDBJ databases">
        <authorList>
            <person name="Gruber-Vodicka R. H."/>
            <person name="Seah K. B. B."/>
        </authorList>
    </citation>
    <scope>NUCLEOTIDE SEQUENCE</scope>
    <source>
        <strain evidence="1">BECK_M6</strain>
    </source>
</reference>
<sequence length="73" mass="8283">MRIYSGLGQAQLLWRNCHMALERMSDLWQQGHNVVLNADIQGFFDNIPHSVMMTGLAKVVADGATRCPKRARR</sequence>
<dbReference type="EMBL" id="CAADFH010000083">
    <property type="protein sequence ID" value="VFJ98413.1"/>
    <property type="molecule type" value="Genomic_DNA"/>
</dbReference>
<keyword evidence="1" id="KW-0808">Transferase</keyword>
<gene>
    <name evidence="1" type="ORF">BECKLFY1418A_GA0070994_10833</name>
</gene>
<dbReference type="AlphaFoldDB" id="A0A450V0U6"/>
<name>A0A450V0U6_9GAMM</name>
<evidence type="ECO:0000313" key="1">
    <source>
        <dbReference type="EMBL" id="VFJ98413.1"/>
    </source>
</evidence>
<accession>A0A450V0U6</accession>
<keyword evidence="1" id="KW-0548">Nucleotidyltransferase</keyword>
<proteinExistence type="predicted"/>